<dbReference type="EMBL" id="VFOP01000001">
    <property type="protein sequence ID" value="TQL50391.1"/>
    <property type="molecule type" value="Genomic_DNA"/>
</dbReference>
<dbReference type="NCBIfam" id="TIGR00762">
    <property type="entry name" value="DegV"/>
    <property type="match status" value="1"/>
</dbReference>
<dbReference type="InterPro" id="IPR003797">
    <property type="entry name" value="DegV"/>
</dbReference>
<dbReference type="PANTHER" id="PTHR33434">
    <property type="entry name" value="DEGV DOMAIN-CONTAINING PROTEIN DR_1986-RELATED"/>
    <property type="match status" value="1"/>
</dbReference>
<proteinExistence type="predicted"/>
<gene>
    <name evidence="2" type="ORF">FB467_1497</name>
</gene>
<dbReference type="Proteomes" id="UP000319516">
    <property type="component" value="Unassembled WGS sequence"/>
</dbReference>
<dbReference type="GO" id="GO:0008289">
    <property type="term" value="F:lipid binding"/>
    <property type="evidence" value="ECO:0007669"/>
    <property type="project" value="UniProtKB-KW"/>
</dbReference>
<protein>
    <submittedName>
        <fullName evidence="2">DegV family protein with EDD domain</fullName>
    </submittedName>
</protein>
<name>A0A542YQQ4_9MICO</name>
<dbReference type="OrthoDB" id="9760324at2"/>
<sequence length="289" mass="29565">MSTVVLTDSTACLPAAMARAAGVHVLPLHVVVGRETYAEGVDIDAARVATLLRQGQEKVSTSRPAPGEFVQVYRDLAERTGCTAILSLHLSHKVSGTVDSARLAAEAVAGEVRVEVVDSGVLGMAMGYAACSAAEAAAGGAALEEVAALARERAAGSSTYFYLDSLEHLRRGGRVGTAAAIVGSALAIKPLLTLADGEVQLSERVRTRAKALARLEQRCIADVKAAGASGADVAVHHLGWPDQAADMGDRLRLEVGATAHVDLVELGAVTGVHTGPGTLAVVVSPRPAG</sequence>
<dbReference type="InterPro" id="IPR050270">
    <property type="entry name" value="DegV_domain_contain"/>
</dbReference>
<keyword evidence="3" id="KW-1185">Reference proteome</keyword>
<dbReference type="AlphaFoldDB" id="A0A542YQQ4"/>
<dbReference type="PROSITE" id="PS51482">
    <property type="entry name" value="DEGV"/>
    <property type="match status" value="1"/>
</dbReference>
<organism evidence="2 3">
    <name type="scientific">Ornithinicoccus hortensis</name>
    <dbReference type="NCBI Taxonomy" id="82346"/>
    <lineage>
        <taxon>Bacteria</taxon>
        <taxon>Bacillati</taxon>
        <taxon>Actinomycetota</taxon>
        <taxon>Actinomycetes</taxon>
        <taxon>Micrococcales</taxon>
        <taxon>Intrasporangiaceae</taxon>
        <taxon>Ornithinicoccus</taxon>
    </lineage>
</organism>
<evidence type="ECO:0000313" key="3">
    <source>
        <dbReference type="Proteomes" id="UP000319516"/>
    </source>
</evidence>
<keyword evidence="1" id="KW-0446">Lipid-binding</keyword>
<dbReference type="RefSeq" id="WP_141784531.1">
    <property type="nucleotide sequence ID" value="NZ_BAAAIK010000005.1"/>
</dbReference>
<dbReference type="Gene3D" id="3.30.1180.10">
    <property type="match status" value="1"/>
</dbReference>
<comment type="caution">
    <text evidence="2">The sequence shown here is derived from an EMBL/GenBank/DDBJ whole genome shotgun (WGS) entry which is preliminary data.</text>
</comment>
<dbReference type="SUPFAM" id="SSF82549">
    <property type="entry name" value="DAK1/DegV-like"/>
    <property type="match status" value="1"/>
</dbReference>
<dbReference type="Gene3D" id="3.40.50.10170">
    <property type="match status" value="1"/>
</dbReference>
<dbReference type="PANTHER" id="PTHR33434:SF2">
    <property type="entry name" value="FATTY ACID-BINDING PROTEIN TM_1468"/>
    <property type="match status" value="1"/>
</dbReference>
<reference evidence="2 3" key="1">
    <citation type="submission" date="2019-06" db="EMBL/GenBank/DDBJ databases">
        <title>Sequencing the genomes of 1000 actinobacteria strains.</title>
        <authorList>
            <person name="Klenk H.-P."/>
        </authorList>
    </citation>
    <scope>NUCLEOTIDE SEQUENCE [LARGE SCALE GENOMIC DNA]</scope>
    <source>
        <strain evidence="2 3">DSM 12335</strain>
    </source>
</reference>
<dbReference type="Pfam" id="PF02645">
    <property type="entry name" value="DegV"/>
    <property type="match status" value="1"/>
</dbReference>
<accession>A0A542YQQ4</accession>
<evidence type="ECO:0000256" key="1">
    <source>
        <dbReference type="ARBA" id="ARBA00023121"/>
    </source>
</evidence>
<evidence type="ECO:0000313" key="2">
    <source>
        <dbReference type="EMBL" id="TQL50391.1"/>
    </source>
</evidence>
<dbReference type="InterPro" id="IPR043168">
    <property type="entry name" value="DegV_C"/>
</dbReference>